<protein>
    <submittedName>
        <fullName evidence="2">FecR family protein</fullName>
    </submittedName>
</protein>
<evidence type="ECO:0000313" key="3">
    <source>
        <dbReference type="Proteomes" id="UP000480410"/>
    </source>
</evidence>
<dbReference type="PANTHER" id="PTHR30273:SF2">
    <property type="entry name" value="PROTEIN FECR"/>
    <property type="match status" value="1"/>
</dbReference>
<dbReference type="Gene3D" id="3.55.50.30">
    <property type="match status" value="1"/>
</dbReference>
<reference evidence="2 3" key="1">
    <citation type="submission" date="2020-02" db="EMBL/GenBank/DDBJ databases">
        <title>Broccoli isolated Pseudomonas sp.</title>
        <authorList>
            <person name="Fujikawa T."/>
            <person name="Sawada H."/>
        </authorList>
    </citation>
    <scope>NUCLEOTIDE SEQUENCE [LARGE SCALE GENOMIC DNA]</scope>
    <source>
        <strain evidence="2 3">MAFF212428</strain>
    </source>
</reference>
<dbReference type="InterPro" id="IPR012373">
    <property type="entry name" value="Ferrdict_sens_TM"/>
</dbReference>
<dbReference type="Proteomes" id="UP000480410">
    <property type="component" value="Unassembled WGS sequence"/>
</dbReference>
<organism evidence="2 3">
    <name type="scientific">Pseudomonas brassicae</name>
    <dbReference type="NCBI Taxonomy" id="2708063"/>
    <lineage>
        <taxon>Bacteria</taxon>
        <taxon>Pseudomonadati</taxon>
        <taxon>Pseudomonadota</taxon>
        <taxon>Gammaproteobacteria</taxon>
        <taxon>Pseudomonadales</taxon>
        <taxon>Pseudomonadaceae</taxon>
        <taxon>Pseudomonas</taxon>
    </lineage>
</organism>
<feature type="domain" description="FecR protein" evidence="1">
    <location>
        <begin position="20"/>
        <end position="109"/>
    </location>
</feature>
<dbReference type="Pfam" id="PF04773">
    <property type="entry name" value="FecR"/>
    <property type="match status" value="1"/>
</dbReference>
<name>A0A6M0CVZ2_9PSED</name>
<evidence type="ECO:0000259" key="1">
    <source>
        <dbReference type="Pfam" id="PF04773"/>
    </source>
</evidence>
<proteinExistence type="predicted"/>
<dbReference type="InterPro" id="IPR006860">
    <property type="entry name" value="FecR"/>
</dbReference>
<dbReference type="PANTHER" id="PTHR30273">
    <property type="entry name" value="PERIPLASMIC SIGNAL SENSOR AND SIGMA FACTOR ACTIVATOR FECR-RELATED"/>
    <property type="match status" value="1"/>
</dbReference>
<dbReference type="EMBL" id="JAAHBV010000154">
    <property type="protein sequence ID" value="NER59944.1"/>
    <property type="molecule type" value="Genomic_DNA"/>
</dbReference>
<accession>A0A6M0CVZ2</accession>
<feature type="non-terminal residue" evidence="2">
    <location>
        <position position="1"/>
    </location>
</feature>
<sequence>ALGSLLGWQGQTQGWYADQRTAVAERRSLTLDDGSRLILGPQTRVDILIEQDRRRLRLYRGELFVQVAADPARPFEVEAAGGHMRALGTAFDVRRDGEQVRLAVTEHSVRTQVAAQRLDIREGQAVDFDPHGLQAPFNQSAETTLAWTRGRLVFDNRALGDVVAELSRYTPGLLLITDERLKRLPVTGVFSTEDVQAQLSLMARTLPLSVTRWPGVTLIGTR</sequence>
<dbReference type="AlphaFoldDB" id="A0A6M0CVZ2"/>
<evidence type="ECO:0000313" key="2">
    <source>
        <dbReference type="EMBL" id="NER59944.1"/>
    </source>
</evidence>
<comment type="caution">
    <text evidence="2">The sequence shown here is derived from an EMBL/GenBank/DDBJ whole genome shotgun (WGS) entry which is preliminary data.</text>
</comment>
<dbReference type="GO" id="GO:0016989">
    <property type="term" value="F:sigma factor antagonist activity"/>
    <property type="evidence" value="ECO:0007669"/>
    <property type="project" value="TreeGrafter"/>
</dbReference>
<dbReference type="Gene3D" id="2.60.120.1440">
    <property type="match status" value="1"/>
</dbReference>
<gene>
    <name evidence="2" type="ORF">G3435_08135</name>
</gene>